<keyword evidence="6" id="KW-1185">Reference proteome</keyword>
<dbReference type="InterPro" id="IPR028082">
    <property type="entry name" value="Peripla_BP_I"/>
</dbReference>
<proteinExistence type="predicted"/>
<dbReference type="SMART" id="SM00354">
    <property type="entry name" value="HTH_LACI"/>
    <property type="match status" value="1"/>
</dbReference>
<evidence type="ECO:0000313" key="5">
    <source>
        <dbReference type="EMBL" id="QUH27979.1"/>
    </source>
</evidence>
<evidence type="ECO:0000256" key="3">
    <source>
        <dbReference type="ARBA" id="ARBA00023163"/>
    </source>
</evidence>
<dbReference type="Proteomes" id="UP000677305">
    <property type="component" value="Chromosome"/>
</dbReference>
<dbReference type="CDD" id="cd01392">
    <property type="entry name" value="HTH_LacI"/>
    <property type="match status" value="1"/>
</dbReference>
<keyword evidence="1" id="KW-0805">Transcription regulation</keyword>
<keyword evidence="3" id="KW-0804">Transcription</keyword>
<sequence>MKKFKRVTSMDVAKEAGVSRATVSYILNDVQGVSIKESTKKKVIQAAKKLGYYPDSMAVALKTNKAMSIGIVSKRNISEQRYIKFLDGVKSAIGDNYSIILCSDHVDNFGYPEYYSYYKRKKIDGILFLSFQEHLAEEKIDDYLHMSVEENIPIVFADYHLNNQMVNCVDINYYHGAYMAASYLIKNGHEEIIYLTPDFDTEQEQQRRKGVEDAVNEHKGIKLIKTPISTDNDKEIEAVIEILSKKDEYSAIITSWSKMAYTVLYQAQQLNISIPNEISVIALAGSNFDVYTYPRLTTCNLPLFELGQKSAERLMNMLTDTNTLPLNITLPCKLKERDSTKGI</sequence>
<feature type="domain" description="HTH lacI-type" evidence="4">
    <location>
        <begin position="7"/>
        <end position="63"/>
    </location>
</feature>
<dbReference type="PANTHER" id="PTHR30146">
    <property type="entry name" value="LACI-RELATED TRANSCRIPTIONAL REPRESSOR"/>
    <property type="match status" value="1"/>
</dbReference>
<dbReference type="EMBL" id="CP058561">
    <property type="protein sequence ID" value="QUH27979.1"/>
    <property type="molecule type" value="Genomic_DNA"/>
</dbReference>
<dbReference type="GO" id="GO:0003700">
    <property type="term" value="F:DNA-binding transcription factor activity"/>
    <property type="evidence" value="ECO:0007669"/>
    <property type="project" value="TreeGrafter"/>
</dbReference>
<dbReference type="InterPro" id="IPR010982">
    <property type="entry name" value="Lambda_DNA-bd_dom_sf"/>
</dbReference>
<reference evidence="5 6" key="1">
    <citation type="submission" date="2020-07" db="EMBL/GenBank/DDBJ databases">
        <title>Vallitalea guaymasensis genome.</title>
        <authorList>
            <person name="Postec A."/>
        </authorList>
    </citation>
    <scope>NUCLEOTIDE SEQUENCE [LARGE SCALE GENOMIC DNA]</scope>
    <source>
        <strain evidence="5 6">Ra1766G1</strain>
    </source>
</reference>
<dbReference type="SUPFAM" id="SSF47413">
    <property type="entry name" value="lambda repressor-like DNA-binding domains"/>
    <property type="match status" value="1"/>
</dbReference>
<protein>
    <submittedName>
        <fullName evidence="5">LacI family DNA-binding transcriptional regulator</fullName>
    </submittedName>
</protein>
<dbReference type="SUPFAM" id="SSF53822">
    <property type="entry name" value="Periplasmic binding protein-like I"/>
    <property type="match status" value="1"/>
</dbReference>
<dbReference type="Pfam" id="PF00356">
    <property type="entry name" value="LacI"/>
    <property type="match status" value="1"/>
</dbReference>
<dbReference type="Pfam" id="PF13377">
    <property type="entry name" value="Peripla_BP_3"/>
    <property type="match status" value="1"/>
</dbReference>
<evidence type="ECO:0000256" key="2">
    <source>
        <dbReference type="ARBA" id="ARBA00023125"/>
    </source>
</evidence>
<dbReference type="InterPro" id="IPR046335">
    <property type="entry name" value="LacI/GalR-like_sensor"/>
</dbReference>
<keyword evidence="2 5" id="KW-0238">DNA-binding</keyword>
<evidence type="ECO:0000259" key="4">
    <source>
        <dbReference type="PROSITE" id="PS50932"/>
    </source>
</evidence>
<dbReference type="RefSeq" id="WP_212692260.1">
    <property type="nucleotide sequence ID" value="NZ_CP058561.1"/>
</dbReference>
<name>A0A8J8M7V1_9FIRM</name>
<dbReference type="Gene3D" id="1.10.260.40">
    <property type="entry name" value="lambda repressor-like DNA-binding domains"/>
    <property type="match status" value="1"/>
</dbReference>
<organism evidence="5 6">
    <name type="scientific">Vallitalea guaymasensis</name>
    <dbReference type="NCBI Taxonomy" id="1185412"/>
    <lineage>
        <taxon>Bacteria</taxon>
        <taxon>Bacillati</taxon>
        <taxon>Bacillota</taxon>
        <taxon>Clostridia</taxon>
        <taxon>Lachnospirales</taxon>
        <taxon>Vallitaleaceae</taxon>
        <taxon>Vallitalea</taxon>
    </lineage>
</organism>
<dbReference type="PROSITE" id="PS50932">
    <property type="entry name" value="HTH_LACI_2"/>
    <property type="match status" value="1"/>
</dbReference>
<evidence type="ECO:0000256" key="1">
    <source>
        <dbReference type="ARBA" id="ARBA00023015"/>
    </source>
</evidence>
<dbReference type="GO" id="GO:0000976">
    <property type="term" value="F:transcription cis-regulatory region binding"/>
    <property type="evidence" value="ECO:0007669"/>
    <property type="project" value="TreeGrafter"/>
</dbReference>
<dbReference type="AlphaFoldDB" id="A0A8J8M7V1"/>
<dbReference type="InterPro" id="IPR000843">
    <property type="entry name" value="HTH_LacI"/>
</dbReference>
<gene>
    <name evidence="5" type="ORF">HYG85_03230</name>
</gene>
<dbReference type="KEGG" id="vgu:HYG85_03230"/>
<dbReference type="CDD" id="cd06267">
    <property type="entry name" value="PBP1_LacI_sugar_binding-like"/>
    <property type="match status" value="1"/>
</dbReference>
<evidence type="ECO:0000313" key="6">
    <source>
        <dbReference type="Proteomes" id="UP000677305"/>
    </source>
</evidence>
<dbReference type="Gene3D" id="3.40.50.2300">
    <property type="match status" value="2"/>
</dbReference>
<dbReference type="PANTHER" id="PTHR30146:SF109">
    <property type="entry name" value="HTH-TYPE TRANSCRIPTIONAL REGULATOR GALS"/>
    <property type="match status" value="1"/>
</dbReference>
<accession>A0A8J8M7V1</accession>